<accession>A0A9P0QRJ4</accession>
<feature type="transmembrane region" description="Helical" evidence="1">
    <location>
        <begin position="67"/>
        <end position="92"/>
    </location>
</feature>
<keyword evidence="1" id="KW-1133">Transmembrane helix</keyword>
<keyword evidence="1" id="KW-0472">Membrane</keyword>
<evidence type="ECO:0000256" key="1">
    <source>
        <dbReference type="SAM" id="Phobius"/>
    </source>
</evidence>
<protein>
    <submittedName>
        <fullName evidence="2">Uncharacterized protein</fullName>
    </submittedName>
</protein>
<dbReference type="AlphaFoldDB" id="A0A9P0QRJ4"/>
<dbReference type="Proteomes" id="UP000837801">
    <property type="component" value="Unassembled WGS sequence"/>
</dbReference>
<evidence type="ECO:0000313" key="2">
    <source>
        <dbReference type="EMBL" id="CAH2353642.1"/>
    </source>
</evidence>
<keyword evidence="3" id="KW-1185">Reference proteome</keyword>
<reference evidence="2" key="1">
    <citation type="submission" date="2022-03" db="EMBL/GenBank/DDBJ databases">
        <authorList>
            <person name="Legras J.-L."/>
            <person name="Devillers H."/>
            <person name="Grondin C."/>
        </authorList>
    </citation>
    <scope>NUCLEOTIDE SEQUENCE</scope>
    <source>
        <strain evidence="2">CLIB 1423</strain>
    </source>
</reference>
<evidence type="ECO:0000313" key="3">
    <source>
        <dbReference type="Proteomes" id="UP000837801"/>
    </source>
</evidence>
<comment type="caution">
    <text evidence="2">The sequence shown here is derived from an EMBL/GenBank/DDBJ whole genome shotgun (WGS) entry which is preliminary data.</text>
</comment>
<dbReference type="EMBL" id="CAKXYY010000011">
    <property type="protein sequence ID" value="CAH2353642.1"/>
    <property type="molecule type" value="Genomic_DNA"/>
</dbReference>
<feature type="transmembrane region" description="Helical" evidence="1">
    <location>
        <begin position="98"/>
        <end position="116"/>
    </location>
</feature>
<keyword evidence="1" id="KW-0812">Transmembrane</keyword>
<gene>
    <name evidence="2" type="ORF">CLIB1423_11S04390</name>
</gene>
<sequence length="117" mass="13857">MCGVNEKKISFVTFLCSSHSKLVGTRSLKLQPCVMKFTLSFIATHRPYHKSIYIIYRRSPASELLRLFFFSLFSFITSLVELQALLSVFHLAHTHYYYYYYYYYFSPFFYGLVTACS</sequence>
<name>A0A9P0QRJ4_9ASCO</name>
<organism evidence="2 3">
    <name type="scientific">[Candida] railenensis</name>
    <dbReference type="NCBI Taxonomy" id="45579"/>
    <lineage>
        <taxon>Eukaryota</taxon>
        <taxon>Fungi</taxon>
        <taxon>Dikarya</taxon>
        <taxon>Ascomycota</taxon>
        <taxon>Saccharomycotina</taxon>
        <taxon>Pichiomycetes</taxon>
        <taxon>Debaryomycetaceae</taxon>
        <taxon>Kurtzmaniella</taxon>
    </lineage>
</organism>
<proteinExistence type="predicted"/>